<comment type="subunit">
    <text evidence="5">Part of the ribosomal stalk of the 50S ribosomal subunit. The N-terminus interacts with L11 and the large rRNA to form the base of the stalk. The C-terminus forms an elongated spine to which L12 dimers bind in a sequential fashion forming a multimeric L10(L12)X complex.</text>
</comment>
<dbReference type="Proteomes" id="UP000229030">
    <property type="component" value="Unassembled WGS sequence"/>
</dbReference>
<keyword evidence="2 5" id="KW-0689">Ribosomal protein</keyword>
<evidence type="ECO:0000256" key="3">
    <source>
        <dbReference type="ARBA" id="ARBA00023274"/>
    </source>
</evidence>
<reference evidence="7" key="1">
    <citation type="submission" date="2017-09" db="EMBL/GenBank/DDBJ databases">
        <title>Depth-based differentiation of microbial function through sediment-hosted aquifers and enrichment of novel symbionts in the deep terrestrial subsurface.</title>
        <authorList>
            <person name="Probst A.J."/>
            <person name="Ladd B."/>
            <person name="Jarett J.K."/>
            <person name="Geller-Mcgrath D.E."/>
            <person name="Sieber C.M.K."/>
            <person name="Emerson J.B."/>
            <person name="Anantharaman K."/>
            <person name="Thomas B.C."/>
            <person name="Malmstrom R."/>
            <person name="Stieglmeier M."/>
            <person name="Klingl A."/>
            <person name="Woyke T."/>
            <person name="Ryan C.M."/>
            <person name="Banfield J.F."/>
        </authorList>
    </citation>
    <scope>NUCLEOTIDE SEQUENCE [LARGE SCALE GENOMIC DNA]</scope>
</reference>
<dbReference type="GO" id="GO:0006412">
    <property type="term" value="P:translation"/>
    <property type="evidence" value="ECO:0007669"/>
    <property type="project" value="UniProtKB-UniRule"/>
</dbReference>
<dbReference type="CDD" id="cd05797">
    <property type="entry name" value="Ribosomal_L10"/>
    <property type="match status" value="1"/>
</dbReference>
<dbReference type="InterPro" id="IPR047865">
    <property type="entry name" value="Ribosomal_uL10_bac_type"/>
</dbReference>
<protein>
    <recommendedName>
        <fullName evidence="4 5">Large ribosomal subunit protein uL10</fullName>
    </recommendedName>
</protein>
<gene>
    <name evidence="5 6" type="primary">rplJ</name>
    <name evidence="6" type="ORF">COS21_01045</name>
</gene>
<dbReference type="HAMAP" id="MF_00362">
    <property type="entry name" value="Ribosomal_uL10"/>
    <property type="match status" value="1"/>
</dbReference>
<dbReference type="Gene3D" id="6.10.250.290">
    <property type="match status" value="1"/>
</dbReference>
<evidence type="ECO:0000313" key="7">
    <source>
        <dbReference type="Proteomes" id="UP000229030"/>
    </source>
</evidence>
<dbReference type="AlphaFoldDB" id="A0A2M7DEF2"/>
<dbReference type="InterPro" id="IPR043141">
    <property type="entry name" value="Ribosomal_uL10-like_sf"/>
</dbReference>
<keyword evidence="5" id="KW-0694">RNA-binding</keyword>
<dbReference type="SUPFAM" id="SSF160369">
    <property type="entry name" value="Ribosomal protein L10-like"/>
    <property type="match status" value="1"/>
</dbReference>
<dbReference type="EMBL" id="PETV01000033">
    <property type="protein sequence ID" value="PIV47233.1"/>
    <property type="molecule type" value="Genomic_DNA"/>
</dbReference>
<dbReference type="GO" id="GO:0005840">
    <property type="term" value="C:ribosome"/>
    <property type="evidence" value="ECO:0007669"/>
    <property type="project" value="UniProtKB-KW"/>
</dbReference>
<comment type="caution">
    <text evidence="6">The sequence shown here is derived from an EMBL/GenBank/DDBJ whole genome shotgun (WGS) entry which is preliminary data.</text>
</comment>
<evidence type="ECO:0000256" key="1">
    <source>
        <dbReference type="ARBA" id="ARBA00008889"/>
    </source>
</evidence>
<name>A0A2M7DEF2_9BACT</name>
<keyword evidence="3 5" id="KW-0687">Ribonucleoprotein</keyword>
<keyword evidence="5" id="KW-0699">rRNA-binding</keyword>
<dbReference type="PANTHER" id="PTHR11560">
    <property type="entry name" value="39S RIBOSOMAL PROTEIN L10, MITOCHONDRIAL"/>
    <property type="match status" value="1"/>
</dbReference>
<dbReference type="NCBIfam" id="NF000955">
    <property type="entry name" value="PRK00099.1-1"/>
    <property type="match status" value="1"/>
</dbReference>
<evidence type="ECO:0000256" key="4">
    <source>
        <dbReference type="ARBA" id="ARBA00035202"/>
    </source>
</evidence>
<dbReference type="Pfam" id="PF00466">
    <property type="entry name" value="Ribosomal_L10"/>
    <property type="match status" value="1"/>
</dbReference>
<proteinExistence type="inferred from homology"/>
<comment type="function">
    <text evidence="5">Forms part of the ribosomal stalk, playing a central role in the interaction of the ribosome with GTP-bound translation factors.</text>
</comment>
<evidence type="ECO:0000256" key="5">
    <source>
        <dbReference type="HAMAP-Rule" id="MF_00362"/>
    </source>
</evidence>
<organism evidence="6 7">
    <name type="scientific">bacterium (Candidatus Gribaldobacteria) CG02_land_8_20_14_3_00_41_15</name>
    <dbReference type="NCBI Taxonomy" id="2014270"/>
    <lineage>
        <taxon>Bacteria</taxon>
        <taxon>Candidatus Gribaldobacteria</taxon>
    </lineage>
</organism>
<comment type="similarity">
    <text evidence="1 5">Belongs to the universal ribosomal protein uL10 family.</text>
</comment>
<evidence type="ECO:0000313" key="6">
    <source>
        <dbReference type="EMBL" id="PIV47233.1"/>
    </source>
</evidence>
<evidence type="ECO:0000256" key="2">
    <source>
        <dbReference type="ARBA" id="ARBA00022980"/>
    </source>
</evidence>
<dbReference type="Gene3D" id="3.30.70.1730">
    <property type="match status" value="1"/>
</dbReference>
<dbReference type="GO" id="GO:0070180">
    <property type="term" value="F:large ribosomal subunit rRNA binding"/>
    <property type="evidence" value="ECO:0007669"/>
    <property type="project" value="UniProtKB-UniRule"/>
</dbReference>
<sequence length="176" mass="19383">MPKTREQKKDIVVKLQDKLSKQKANVFLDFKGVDSKTFFKLRNQLKAAQCGLEVVKKTLLKKALAFLGPTGHSDVYKEVGETQGQLALAFGFNDEVSPAKICRGMQKENENLLILGGVFGGKFWGKEKMLELAELPSRNELLGRLLGSLQAPASNLARVLNGNIKGLLTVLSNIKK</sequence>
<accession>A0A2M7DEF2</accession>
<dbReference type="GO" id="GO:1990904">
    <property type="term" value="C:ribonucleoprotein complex"/>
    <property type="evidence" value="ECO:0007669"/>
    <property type="project" value="UniProtKB-KW"/>
</dbReference>
<dbReference type="InterPro" id="IPR022973">
    <property type="entry name" value="Ribosomal_uL10_bac"/>
</dbReference>
<dbReference type="InterPro" id="IPR001790">
    <property type="entry name" value="Ribosomal_uL10"/>
</dbReference>